<dbReference type="InterPro" id="IPR025110">
    <property type="entry name" value="AMP-bd_C"/>
</dbReference>
<dbReference type="AlphaFoldDB" id="A0A542Y886"/>
<feature type="domain" description="AMP-binding enzyme C-terminal" evidence="4">
    <location>
        <begin position="442"/>
        <end position="517"/>
    </location>
</feature>
<dbReference type="InterPro" id="IPR020845">
    <property type="entry name" value="AMP-binding_CS"/>
</dbReference>
<evidence type="ECO:0000313" key="6">
    <source>
        <dbReference type="Proteomes" id="UP000319094"/>
    </source>
</evidence>
<evidence type="ECO:0000313" key="5">
    <source>
        <dbReference type="EMBL" id="TQL44281.1"/>
    </source>
</evidence>
<dbReference type="CDD" id="cd17631">
    <property type="entry name" value="FACL_FadD13-like"/>
    <property type="match status" value="1"/>
</dbReference>
<proteinExistence type="inferred from homology"/>
<dbReference type="OrthoDB" id="9803968at2"/>
<name>A0A542Y886_9MICO</name>
<dbReference type="NCBIfam" id="NF006182">
    <property type="entry name" value="PRK08316.1"/>
    <property type="match status" value="1"/>
</dbReference>
<evidence type="ECO:0000259" key="3">
    <source>
        <dbReference type="Pfam" id="PF00501"/>
    </source>
</evidence>
<comment type="similarity">
    <text evidence="1">Belongs to the ATP-dependent AMP-binding enzyme family.</text>
</comment>
<dbReference type="InterPro" id="IPR050237">
    <property type="entry name" value="ATP-dep_AMP-bd_enzyme"/>
</dbReference>
<dbReference type="PROSITE" id="PS00455">
    <property type="entry name" value="AMP_BINDING"/>
    <property type="match status" value="1"/>
</dbReference>
<dbReference type="Gene3D" id="3.40.50.12780">
    <property type="entry name" value="N-terminal domain of ligase-like"/>
    <property type="match status" value="1"/>
</dbReference>
<evidence type="ECO:0000259" key="4">
    <source>
        <dbReference type="Pfam" id="PF13193"/>
    </source>
</evidence>
<evidence type="ECO:0000256" key="1">
    <source>
        <dbReference type="ARBA" id="ARBA00006432"/>
    </source>
</evidence>
<dbReference type="InterPro" id="IPR000873">
    <property type="entry name" value="AMP-dep_synth/lig_dom"/>
</dbReference>
<dbReference type="InterPro" id="IPR042099">
    <property type="entry name" value="ANL_N_sf"/>
</dbReference>
<keyword evidence="2" id="KW-0436">Ligase</keyword>
<organism evidence="5 6">
    <name type="scientific">Leucobacter komagatae</name>
    <dbReference type="NCBI Taxonomy" id="55969"/>
    <lineage>
        <taxon>Bacteria</taxon>
        <taxon>Bacillati</taxon>
        <taxon>Actinomycetota</taxon>
        <taxon>Actinomycetes</taxon>
        <taxon>Micrococcales</taxon>
        <taxon>Microbacteriaceae</taxon>
        <taxon>Leucobacter</taxon>
    </lineage>
</organism>
<dbReference type="PANTHER" id="PTHR43767:SF1">
    <property type="entry name" value="NONRIBOSOMAL PEPTIDE SYNTHASE PES1 (EUROFUNG)-RELATED"/>
    <property type="match status" value="1"/>
</dbReference>
<feature type="domain" description="AMP-dependent synthetase/ligase" evidence="3">
    <location>
        <begin position="25"/>
        <end position="392"/>
    </location>
</feature>
<dbReference type="Proteomes" id="UP000319094">
    <property type="component" value="Unassembled WGS sequence"/>
</dbReference>
<dbReference type="PANTHER" id="PTHR43767">
    <property type="entry name" value="LONG-CHAIN-FATTY-ACID--COA LIGASE"/>
    <property type="match status" value="1"/>
</dbReference>
<dbReference type="STRING" id="55969.SD72_13805"/>
<dbReference type="Pfam" id="PF00501">
    <property type="entry name" value="AMP-binding"/>
    <property type="match status" value="1"/>
</dbReference>
<reference evidence="5 6" key="1">
    <citation type="submission" date="2019-06" db="EMBL/GenBank/DDBJ databases">
        <title>Sequencing the genomes of 1000 actinobacteria strains.</title>
        <authorList>
            <person name="Klenk H.-P."/>
        </authorList>
    </citation>
    <scope>NUCLEOTIDE SEQUENCE [LARGE SCALE GENOMIC DNA]</scope>
    <source>
        <strain evidence="5 6">DSM 8803</strain>
    </source>
</reference>
<protein>
    <submittedName>
        <fullName evidence="5">Fatty-acyl-CoA synthase</fullName>
    </submittedName>
</protein>
<dbReference type="InterPro" id="IPR045851">
    <property type="entry name" value="AMP-bd_C_sf"/>
</dbReference>
<dbReference type="Pfam" id="PF13193">
    <property type="entry name" value="AMP-binding_C"/>
    <property type="match status" value="1"/>
</dbReference>
<evidence type="ECO:0000256" key="2">
    <source>
        <dbReference type="ARBA" id="ARBA00022598"/>
    </source>
</evidence>
<accession>A0A542Y886</accession>
<comment type="caution">
    <text evidence="5">The sequence shown here is derived from an EMBL/GenBank/DDBJ whole genome shotgun (WGS) entry which is preliminary data.</text>
</comment>
<gene>
    <name evidence="5" type="ORF">FB468_2335</name>
</gene>
<dbReference type="FunFam" id="3.30.300.30:FF:000008">
    <property type="entry name" value="2,3-dihydroxybenzoate-AMP ligase"/>
    <property type="match status" value="1"/>
</dbReference>
<keyword evidence="6" id="KW-1185">Reference proteome</keyword>
<sequence length="535" mass="57368">MTLLFNESLSATVSAARADTIGEHLRRTAARRPNKAALIDGDTTLTFAEFDRLANRFANALSECGVKPGDRIALLSRNCWQFAVTAYGAARAGAILVPLNFVLTAGEIGPLLDVAAPTVLVAQTALVPTAERAIAESGVRVGTLLEVIDDAATAPLPGWIPFGEVLATSHDTEPAPVLGPDDPLRIMFTSGTESRPKGAVHSSRSLGSEYLSSVVEGGMDGDDVELHALPLYHCAQLDCFLGPDIMLGATSILLPAPDPATVLRKIAEHRVTKFFAPPTVWISLLRSPDFDGADLSSLKKGYYGAAAMPVEVLLELQKRLPNLKLWNFYGQTELAPVATILPPHEQLSHAGSAGRPVLHVETRVVDESGEPVPVGEVGEIVHRSPQLTLGYWNAPEQTAEAFRGGWFHSGDLGVFDVDGRLRIVDRSKDMINTGGENVASREVEEALYEHAAIAECAVFATPHPKWVETVTAAVVLTAGATATEEELRAHTRERLAAFKVPTVVHVVATLPKNPSGKILKRELRQRFGEPAPVSF</sequence>
<dbReference type="RefSeq" id="WP_141887488.1">
    <property type="nucleotide sequence ID" value="NZ_BAAAUY010000011.1"/>
</dbReference>
<dbReference type="EMBL" id="VFON01000001">
    <property type="protein sequence ID" value="TQL44281.1"/>
    <property type="molecule type" value="Genomic_DNA"/>
</dbReference>
<dbReference type="Gene3D" id="3.30.300.30">
    <property type="match status" value="1"/>
</dbReference>
<dbReference type="GO" id="GO:0016878">
    <property type="term" value="F:acid-thiol ligase activity"/>
    <property type="evidence" value="ECO:0007669"/>
    <property type="project" value="UniProtKB-ARBA"/>
</dbReference>
<dbReference type="SUPFAM" id="SSF56801">
    <property type="entry name" value="Acetyl-CoA synthetase-like"/>
    <property type="match status" value="1"/>
</dbReference>